<feature type="active site" description="Proton donor/acceptor" evidence="6">
    <location>
        <position position="145"/>
    </location>
</feature>
<evidence type="ECO:0000256" key="2">
    <source>
        <dbReference type="ARBA" id="ARBA00007092"/>
    </source>
</evidence>
<comment type="similarity">
    <text evidence="2">Belongs to the DNA repair enzymes AP/ExoA family.</text>
</comment>
<feature type="active site" description="Proton acceptor" evidence="6">
    <location>
        <position position="246"/>
    </location>
</feature>
<name>A0A6M4HEC8_9PROT</name>
<feature type="active site" evidence="6">
    <location>
        <position position="104"/>
    </location>
</feature>
<comment type="cofactor">
    <cofactor evidence="1">
        <name>Mn(2+)</name>
        <dbReference type="ChEBI" id="CHEBI:29035"/>
    </cofactor>
</comment>
<dbReference type="Proteomes" id="UP000503096">
    <property type="component" value="Chromosome"/>
</dbReference>
<feature type="binding site" evidence="7">
    <location>
        <position position="246"/>
    </location>
    <ligand>
        <name>Mg(2+)</name>
        <dbReference type="ChEBI" id="CHEBI:18420"/>
        <label>1</label>
    </ligand>
</feature>
<dbReference type="AlphaFoldDB" id="A0A6M4HEC8"/>
<dbReference type="RefSeq" id="WP_171165361.1">
    <property type="nucleotide sequence ID" value="NZ_CP053073.1"/>
</dbReference>
<proteinExistence type="inferred from homology"/>
<evidence type="ECO:0000256" key="7">
    <source>
        <dbReference type="PIRSR" id="PIRSR604808-2"/>
    </source>
</evidence>
<feature type="binding site" evidence="7">
    <location>
        <position position="7"/>
    </location>
    <ligand>
        <name>Mg(2+)</name>
        <dbReference type="ChEBI" id="CHEBI:18420"/>
        <label>1</label>
    </ligand>
</feature>
<organism evidence="10 11">
    <name type="scientific">Usitatibacter palustris</name>
    <dbReference type="NCBI Taxonomy" id="2732487"/>
    <lineage>
        <taxon>Bacteria</taxon>
        <taxon>Pseudomonadati</taxon>
        <taxon>Pseudomonadota</taxon>
        <taxon>Betaproteobacteria</taxon>
        <taxon>Nitrosomonadales</taxon>
        <taxon>Usitatibacteraceae</taxon>
        <taxon>Usitatibacter</taxon>
    </lineage>
</organism>
<keyword evidence="4 10" id="KW-0378">Hydrolase</keyword>
<evidence type="ECO:0000256" key="8">
    <source>
        <dbReference type="PIRSR" id="PIRSR604808-3"/>
    </source>
</evidence>
<feature type="site" description="Transition state stabilizer" evidence="8">
    <location>
        <position position="147"/>
    </location>
</feature>
<dbReference type="InterPro" id="IPR037493">
    <property type="entry name" value="ExoIII-like"/>
</dbReference>
<dbReference type="GO" id="GO:0006281">
    <property type="term" value="P:DNA repair"/>
    <property type="evidence" value="ECO:0007669"/>
    <property type="project" value="InterPro"/>
</dbReference>
<dbReference type="PROSITE" id="PS51435">
    <property type="entry name" value="AP_NUCLEASE_F1_4"/>
    <property type="match status" value="1"/>
</dbReference>
<keyword evidence="5 7" id="KW-0460">Magnesium</keyword>
<evidence type="ECO:0000256" key="6">
    <source>
        <dbReference type="PIRSR" id="PIRSR604808-1"/>
    </source>
</evidence>
<dbReference type="InParanoid" id="A0A6M4HEC8"/>
<keyword evidence="11" id="KW-1185">Reference proteome</keyword>
<dbReference type="NCBIfam" id="TIGR00195">
    <property type="entry name" value="exoDNase_III"/>
    <property type="match status" value="1"/>
</dbReference>
<feature type="site" description="Important for catalytic activity" evidence="8">
    <location>
        <position position="216"/>
    </location>
</feature>
<feature type="binding site" evidence="7">
    <location>
        <position position="34"/>
    </location>
    <ligand>
        <name>Mg(2+)</name>
        <dbReference type="ChEBI" id="CHEBI:18420"/>
        <label>1</label>
    </ligand>
</feature>
<dbReference type="NCBIfam" id="TIGR00633">
    <property type="entry name" value="xth"/>
    <property type="match status" value="1"/>
</dbReference>
<dbReference type="InterPro" id="IPR036691">
    <property type="entry name" value="Endo/exonu/phosph_ase_sf"/>
</dbReference>
<dbReference type="PANTHER" id="PTHR43250:SF2">
    <property type="entry name" value="EXODEOXYRIBONUCLEASE III"/>
    <property type="match status" value="1"/>
</dbReference>
<gene>
    <name evidence="10" type="primary">xthA</name>
    <name evidence="10" type="ORF">DSM104440_03709</name>
</gene>
<evidence type="ECO:0000256" key="3">
    <source>
        <dbReference type="ARBA" id="ARBA00022723"/>
    </source>
</evidence>
<sequence length="255" mass="28638">MKIGTWNVNSLKVRLPHLIDWLAKHSPDAVCLQETKCEDKAFPAAQIEAAGYRWVHSGQKTYNGVALLTKVDCDRVGRGIPEFTDAASRVIAADVQGTRVVSVYVPNGQSVGSDKYEYKLRWLAALTAWLRTELAAHPRLAVLGDYNIAPENRDVHDPHAWEGQVLFSEPERAALRGLFDLGFADAYRLFPQPDKSFTWWDYRMNAFRRNIGLRIDHILLSPALAQSCTSCTIDVEPRRLERPSDHAPVLCEVAA</sequence>
<comment type="cofactor">
    <cofactor evidence="7">
        <name>Mg(2+)</name>
        <dbReference type="ChEBI" id="CHEBI:18420"/>
    </cofactor>
    <cofactor evidence="7">
        <name>Mn(2+)</name>
        <dbReference type="ChEBI" id="CHEBI:29035"/>
    </cofactor>
    <text evidence="7">Probably binds two magnesium or manganese ions per subunit.</text>
</comment>
<dbReference type="SUPFAM" id="SSF56219">
    <property type="entry name" value="DNase I-like"/>
    <property type="match status" value="1"/>
</dbReference>
<dbReference type="PROSITE" id="PS00728">
    <property type="entry name" value="AP_NUCLEASE_F1_3"/>
    <property type="match status" value="1"/>
</dbReference>
<dbReference type="KEGG" id="upl:DSM104440_03709"/>
<dbReference type="CDD" id="cd09086">
    <property type="entry name" value="ExoIII-like_AP-endo"/>
    <property type="match status" value="1"/>
</dbReference>
<feature type="site" description="Interaction with DNA substrate" evidence="8">
    <location>
        <position position="246"/>
    </location>
</feature>
<dbReference type="PANTHER" id="PTHR43250">
    <property type="entry name" value="EXODEOXYRIBONUCLEASE III"/>
    <property type="match status" value="1"/>
</dbReference>
<evidence type="ECO:0000313" key="11">
    <source>
        <dbReference type="Proteomes" id="UP000503096"/>
    </source>
</evidence>
<dbReference type="GO" id="GO:0004519">
    <property type="term" value="F:endonuclease activity"/>
    <property type="evidence" value="ECO:0007669"/>
    <property type="project" value="InterPro"/>
</dbReference>
<protein>
    <submittedName>
        <fullName evidence="10">Exodeoxyribonuclease III</fullName>
        <ecNumber evidence="10">3.1.11.2</ecNumber>
    </submittedName>
</protein>
<dbReference type="GO" id="GO:0046872">
    <property type="term" value="F:metal ion binding"/>
    <property type="evidence" value="ECO:0007669"/>
    <property type="project" value="UniProtKB-KW"/>
</dbReference>
<keyword evidence="3 7" id="KW-0479">Metal-binding</keyword>
<feature type="binding site" evidence="7">
    <location>
        <position position="245"/>
    </location>
    <ligand>
        <name>Mg(2+)</name>
        <dbReference type="ChEBI" id="CHEBI:18420"/>
        <label>1</label>
    </ligand>
</feature>
<feature type="binding site" evidence="7">
    <location>
        <position position="145"/>
    </location>
    <ligand>
        <name>Mg(2+)</name>
        <dbReference type="ChEBI" id="CHEBI:18420"/>
        <label>1</label>
    </ligand>
</feature>
<evidence type="ECO:0000256" key="5">
    <source>
        <dbReference type="ARBA" id="ARBA00022842"/>
    </source>
</evidence>
<dbReference type="EC" id="3.1.11.2" evidence="10"/>
<dbReference type="InterPro" id="IPR004808">
    <property type="entry name" value="AP_endonuc_1"/>
</dbReference>
<feature type="domain" description="Endonuclease/exonuclease/phosphatase" evidence="9">
    <location>
        <begin position="4"/>
        <end position="246"/>
    </location>
</feature>
<dbReference type="InterPro" id="IPR005135">
    <property type="entry name" value="Endo/exonuclease/phosphatase"/>
</dbReference>
<dbReference type="InterPro" id="IPR020848">
    <property type="entry name" value="AP_endonuclease_F1_CS"/>
</dbReference>
<keyword evidence="7" id="KW-0464">Manganese</keyword>
<dbReference type="Gene3D" id="3.60.10.10">
    <property type="entry name" value="Endonuclease/exonuclease/phosphatase"/>
    <property type="match status" value="1"/>
</dbReference>
<dbReference type="GO" id="GO:0008311">
    <property type="term" value="F:double-stranded DNA 3'-5' DNA exonuclease activity"/>
    <property type="evidence" value="ECO:0007669"/>
    <property type="project" value="UniProtKB-EC"/>
</dbReference>
<dbReference type="FunCoup" id="A0A6M4HEC8">
    <property type="interactions" value="523"/>
</dbReference>
<dbReference type="EMBL" id="CP053073">
    <property type="protein sequence ID" value="QJR16873.1"/>
    <property type="molecule type" value="Genomic_DNA"/>
</dbReference>
<evidence type="ECO:0000313" key="10">
    <source>
        <dbReference type="EMBL" id="QJR16873.1"/>
    </source>
</evidence>
<evidence type="ECO:0000259" key="9">
    <source>
        <dbReference type="Pfam" id="PF03372"/>
    </source>
</evidence>
<accession>A0A6M4HEC8</accession>
<feature type="binding site" evidence="7">
    <location>
        <position position="147"/>
    </location>
    <ligand>
        <name>Mg(2+)</name>
        <dbReference type="ChEBI" id="CHEBI:18420"/>
        <label>1</label>
    </ligand>
</feature>
<evidence type="ECO:0000256" key="1">
    <source>
        <dbReference type="ARBA" id="ARBA00001936"/>
    </source>
</evidence>
<reference evidence="10 11" key="1">
    <citation type="submission" date="2020-04" db="EMBL/GenBank/DDBJ databases">
        <title>Usitatibacter rugosus gen. nov., sp. nov. and Usitatibacter palustris sp. nov., novel members of Usitatibacteraceae fam. nov. within the order Nitrosomonadales isolated from soil.</title>
        <authorList>
            <person name="Huber K.J."/>
            <person name="Neumann-Schaal M."/>
            <person name="Geppert A."/>
            <person name="Luckner M."/>
            <person name="Wanner G."/>
            <person name="Overmann J."/>
        </authorList>
    </citation>
    <scope>NUCLEOTIDE SEQUENCE [LARGE SCALE GENOMIC DNA]</scope>
    <source>
        <strain evidence="10 11">Swamp67</strain>
    </source>
</reference>
<dbReference type="Pfam" id="PF03372">
    <property type="entry name" value="Exo_endo_phos"/>
    <property type="match status" value="1"/>
</dbReference>
<evidence type="ECO:0000256" key="4">
    <source>
        <dbReference type="ARBA" id="ARBA00022801"/>
    </source>
</evidence>
<dbReference type="GO" id="GO:0003677">
    <property type="term" value="F:DNA binding"/>
    <property type="evidence" value="ECO:0007669"/>
    <property type="project" value="InterPro"/>
</dbReference>